<reference evidence="2" key="2">
    <citation type="submission" date="2021-02" db="EMBL/GenBank/DDBJ databases">
        <authorList>
            <person name="Kimball J.A."/>
            <person name="Haas M.W."/>
            <person name="Macchietto M."/>
            <person name="Kono T."/>
            <person name="Duquette J."/>
            <person name="Shao M."/>
        </authorList>
    </citation>
    <scope>NUCLEOTIDE SEQUENCE</scope>
    <source>
        <tissue evidence="2">Fresh leaf tissue</tissue>
    </source>
</reference>
<accession>A0A8J5REW1</accession>
<dbReference type="Proteomes" id="UP000729402">
    <property type="component" value="Unassembled WGS sequence"/>
</dbReference>
<dbReference type="PANTHER" id="PTHR23318">
    <property type="entry name" value="ATP SYNTHASE GAMMA-RELATED"/>
    <property type="match status" value="1"/>
</dbReference>
<dbReference type="GO" id="GO:0005654">
    <property type="term" value="C:nucleoplasm"/>
    <property type="evidence" value="ECO:0007669"/>
    <property type="project" value="TreeGrafter"/>
</dbReference>
<dbReference type="AlphaFoldDB" id="A0A8J5REW1"/>
<evidence type="ECO:0000313" key="3">
    <source>
        <dbReference type="Proteomes" id="UP000729402"/>
    </source>
</evidence>
<dbReference type="GO" id="GO:0072542">
    <property type="term" value="F:protein phosphatase activator activity"/>
    <property type="evidence" value="ECO:0007669"/>
    <property type="project" value="TreeGrafter"/>
</dbReference>
<evidence type="ECO:0000256" key="1">
    <source>
        <dbReference type="SAM" id="MobiDB-lite"/>
    </source>
</evidence>
<gene>
    <name evidence="2" type="ORF">GUJ93_ZPchr0008g13497</name>
</gene>
<proteinExistence type="predicted"/>
<dbReference type="InterPro" id="IPR051137">
    <property type="entry name" value="PP4R3-like"/>
</dbReference>
<feature type="region of interest" description="Disordered" evidence="1">
    <location>
        <begin position="36"/>
        <end position="153"/>
    </location>
</feature>
<dbReference type="GO" id="GO:0030289">
    <property type="term" value="C:protein phosphatase 4 complex"/>
    <property type="evidence" value="ECO:0007669"/>
    <property type="project" value="TreeGrafter"/>
</dbReference>
<reference evidence="2" key="1">
    <citation type="journal article" date="2021" name="bioRxiv">
        <title>Whole Genome Assembly and Annotation of Northern Wild Rice, Zizania palustris L., Supports a Whole Genome Duplication in the Zizania Genus.</title>
        <authorList>
            <person name="Haas M."/>
            <person name="Kono T."/>
            <person name="Macchietto M."/>
            <person name="Millas R."/>
            <person name="McGilp L."/>
            <person name="Shao M."/>
            <person name="Duquette J."/>
            <person name="Hirsch C.N."/>
            <person name="Kimball J."/>
        </authorList>
    </citation>
    <scope>NUCLEOTIDE SEQUENCE</scope>
    <source>
        <tissue evidence="2">Fresh leaf tissue</tissue>
    </source>
</reference>
<evidence type="ECO:0000313" key="2">
    <source>
        <dbReference type="EMBL" id="KAG8045382.1"/>
    </source>
</evidence>
<dbReference type="OrthoDB" id="27483at2759"/>
<organism evidence="2 3">
    <name type="scientific">Zizania palustris</name>
    <name type="common">Northern wild rice</name>
    <dbReference type="NCBI Taxonomy" id="103762"/>
    <lineage>
        <taxon>Eukaryota</taxon>
        <taxon>Viridiplantae</taxon>
        <taxon>Streptophyta</taxon>
        <taxon>Embryophyta</taxon>
        <taxon>Tracheophyta</taxon>
        <taxon>Spermatophyta</taxon>
        <taxon>Magnoliopsida</taxon>
        <taxon>Liliopsida</taxon>
        <taxon>Poales</taxon>
        <taxon>Poaceae</taxon>
        <taxon>BOP clade</taxon>
        <taxon>Oryzoideae</taxon>
        <taxon>Oryzeae</taxon>
        <taxon>Zizaniinae</taxon>
        <taxon>Zizania</taxon>
    </lineage>
</organism>
<feature type="compositionally biased region" description="Basic and acidic residues" evidence="1">
    <location>
        <begin position="120"/>
        <end position="131"/>
    </location>
</feature>
<comment type="caution">
    <text evidence="2">The sequence shown here is derived from an EMBL/GenBank/DDBJ whole genome shotgun (WGS) entry which is preliminary data.</text>
</comment>
<dbReference type="PANTHER" id="PTHR23318:SF0">
    <property type="entry name" value="SERINE_THREONINE-PROTEIN PHOSPHATASE 4 REGULATORY SUBUNIT 3"/>
    <property type="match status" value="1"/>
</dbReference>
<name>A0A8J5REW1_ZIZPA</name>
<feature type="compositionally biased region" description="Basic and acidic residues" evidence="1">
    <location>
        <begin position="144"/>
        <end position="153"/>
    </location>
</feature>
<feature type="compositionally biased region" description="Acidic residues" evidence="1">
    <location>
        <begin position="43"/>
        <end position="57"/>
    </location>
</feature>
<dbReference type="EMBL" id="JAAALK010000290">
    <property type="protein sequence ID" value="KAG8045382.1"/>
    <property type="molecule type" value="Genomic_DNA"/>
</dbReference>
<protein>
    <submittedName>
        <fullName evidence="2">Uncharacterized protein</fullName>
    </submittedName>
</protein>
<keyword evidence="3" id="KW-1185">Reference proteome</keyword>
<sequence length="153" mass="17450">MKDDFIIRHVVKLNLFKPIIDAFVENGDRYNMLQKAEERGLEKEEEDYFNEDSDEEDSGCRTKYSQNQDSSAKLANGSEAGGVSSRSKSGGLVDYADHDDDDFNPPPKEPDRPTEDDEPFKDICREAKHSEYSGLQTIGWGDSQETKDRNKNY</sequence>
<feature type="compositionally biased region" description="Polar residues" evidence="1">
    <location>
        <begin position="63"/>
        <end position="73"/>
    </location>
</feature>